<evidence type="ECO:0000313" key="3">
    <source>
        <dbReference type="Proteomes" id="UP000291343"/>
    </source>
</evidence>
<feature type="compositionally biased region" description="Basic and acidic residues" evidence="1">
    <location>
        <begin position="205"/>
        <end position="227"/>
    </location>
</feature>
<gene>
    <name evidence="2" type="ORF">LSTR_LSTR016738</name>
</gene>
<protein>
    <submittedName>
        <fullName evidence="2">Uncharacterized protein</fullName>
    </submittedName>
</protein>
<keyword evidence="3" id="KW-1185">Reference proteome</keyword>
<evidence type="ECO:0000256" key="1">
    <source>
        <dbReference type="SAM" id="MobiDB-lite"/>
    </source>
</evidence>
<feature type="region of interest" description="Disordered" evidence="1">
    <location>
        <begin position="99"/>
        <end position="129"/>
    </location>
</feature>
<feature type="region of interest" description="Disordered" evidence="1">
    <location>
        <begin position="163"/>
        <end position="193"/>
    </location>
</feature>
<reference evidence="2 3" key="1">
    <citation type="journal article" date="2017" name="Gigascience">
        <title>Genome sequence of the small brown planthopper, Laodelphax striatellus.</title>
        <authorList>
            <person name="Zhu J."/>
            <person name="Jiang F."/>
            <person name="Wang X."/>
            <person name="Yang P."/>
            <person name="Bao Y."/>
            <person name="Zhao W."/>
            <person name="Wang W."/>
            <person name="Lu H."/>
            <person name="Wang Q."/>
            <person name="Cui N."/>
            <person name="Li J."/>
            <person name="Chen X."/>
            <person name="Luo L."/>
            <person name="Yu J."/>
            <person name="Kang L."/>
            <person name="Cui F."/>
        </authorList>
    </citation>
    <scope>NUCLEOTIDE SEQUENCE [LARGE SCALE GENOMIC DNA]</scope>
    <source>
        <strain evidence="2">Lst14</strain>
    </source>
</reference>
<proteinExistence type="predicted"/>
<sequence>MYFQCTIKISPCITKCLENFVLEATELVSKFKQHFSDEPPEGGTVRRVVIHCDDCCDCKLGYSSVGVEKLKEIEKSMRKDSETFIKTKSELLFGNDRGHHLDLKRESGTERRDSNMQTSELKPKSALQEEKNPYTNILIESGIKNAKIKMKIVTSVQGKLNETPTEKGFIDEKQAQNTESATDEEPSPPYQDLIDRNYEENKERIQDDQLKENKLDGNGENSMKSDEIDGLIDIECLENEEQTAKREDSRTESEKNLERESEDDFRPRTTLQLEYQRFINEFGQF</sequence>
<feature type="compositionally biased region" description="Basic and acidic residues" evidence="1">
    <location>
        <begin position="99"/>
        <end position="114"/>
    </location>
</feature>
<dbReference type="SMR" id="A0A482XIF8"/>
<evidence type="ECO:0000313" key="2">
    <source>
        <dbReference type="EMBL" id="RZF45118.1"/>
    </source>
</evidence>
<dbReference type="Proteomes" id="UP000291343">
    <property type="component" value="Unassembled WGS sequence"/>
</dbReference>
<accession>A0A482XIF8</accession>
<name>A0A482XIF8_LAOST</name>
<organism evidence="2 3">
    <name type="scientific">Laodelphax striatellus</name>
    <name type="common">Small brown planthopper</name>
    <name type="synonym">Delphax striatella</name>
    <dbReference type="NCBI Taxonomy" id="195883"/>
    <lineage>
        <taxon>Eukaryota</taxon>
        <taxon>Metazoa</taxon>
        <taxon>Ecdysozoa</taxon>
        <taxon>Arthropoda</taxon>
        <taxon>Hexapoda</taxon>
        <taxon>Insecta</taxon>
        <taxon>Pterygota</taxon>
        <taxon>Neoptera</taxon>
        <taxon>Paraneoptera</taxon>
        <taxon>Hemiptera</taxon>
        <taxon>Auchenorrhyncha</taxon>
        <taxon>Fulgoroidea</taxon>
        <taxon>Delphacidae</taxon>
        <taxon>Criomorphinae</taxon>
        <taxon>Laodelphax</taxon>
    </lineage>
</organism>
<dbReference type="EMBL" id="QKKF02009834">
    <property type="protein sequence ID" value="RZF45118.1"/>
    <property type="molecule type" value="Genomic_DNA"/>
</dbReference>
<comment type="caution">
    <text evidence="2">The sequence shown here is derived from an EMBL/GenBank/DDBJ whole genome shotgun (WGS) entry which is preliminary data.</text>
</comment>
<dbReference type="InParanoid" id="A0A482XIF8"/>
<dbReference type="AlphaFoldDB" id="A0A482XIF8"/>
<feature type="region of interest" description="Disordered" evidence="1">
    <location>
        <begin position="205"/>
        <end position="268"/>
    </location>
</feature>
<feature type="compositionally biased region" description="Acidic residues" evidence="1">
    <location>
        <begin position="228"/>
        <end position="241"/>
    </location>
</feature>
<feature type="compositionally biased region" description="Basic and acidic residues" evidence="1">
    <location>
        <begin position="242"/>
        <end position="267"/>
    </location>
</feature>
<feature type="compositionally biased region" description="Basic and acidic residues" evidence="1">
    <location>
        <begin position="164"/>
        <end position="174"/>
    </location>
</feature>